<dbReference type="PANTHER" id="PTHR42991:SF1">
    <property type="entry name" value="ALDEHYDE DEHYDROGENASE"/>
    <property type="match status" value="1"/>
</dbReference>
<dbReference type="AlphaFoldDB" id="A6DSV0"/>
<comment type="caution">
    <text evidence="4">The sequence shown here is derived from an EMBL/GenBank/DDBJ whole genome shotgun (WGS) entry which is preliminary data.</text>
</comment>
<dbReference type="Gene3D" id="3.40.605.10">
    <property type="entry name" value="Aldehyde Dehydrogenase, Chain A, domain 1"/>
    <property type="match status" value="1"/>
</dbReference>
<dbReference type="GO" id="GO:0008911">
    <property type="term" value="F:lactaldehyde dehydrogenase (NAD+) activity"/>
    <property type="evidence" value="ECO:0007669"/>
    <property type="project" value="TreeGrafter"/>
</dbReference>
<sequence>MKHYPIYIGGREYSSDIVTESTCVYSQKKFAEVSLANPEHIEQAIEIGHKAKNSMKNLSAHQKRKVLLECRDLFEVNFEDLAETITLESGKTINESRAEMQRVISTFDYASIEVMKMDGEVLAMDTHANSEEFECLIKRFPKGLCTFITPFNFPINLIAHKVAPAIAAGCPFIIKPSDKTPICALKFAEILKQTSLPKEAFSVLPCSNEDSLKLVKDERISFLSFTGSEKVGWMLKGLAGKKSVCLELGGIASCAVYPDTDLANASKNILTAAFGQAGQSCISLQKLYIHNEVKESLIKLLVDGCKDIVLGDPSDQKTKLGPLINEDSLQRVQKLINQSVKTGTEIITGGKRRNNSFEPTILTKLDINDPISTQEVFAPLFIVEEFNNSDELFQIINKSPYGIHVGIYSSNIKLAMRAWNELECTSVVFGHVPTWRSDKMPYGGIKNSGCGREGLKYAIEEMTELKSLVIKK</sequence>
<protein>
    <submittedName>
        <fullName evidence="4">NAD-dependent aldehyde dehydrogenase</fullName>
    </submittedName>
</protein>
<dbReference type="Gene3D" id="3.40.309.10">
    <property type="entry name" value="Aldehyde Dehydrogenase, Chain A, domain 2"/>
    <property type="match status" value="1"/>
</dbReference>
<dbReference type="CDD" id="cd07147">
    <property type="entry name" value="ALDH_F21_RNP123"/>
    <property type="match status" value="1"/>
</dbReference>
<organism evidence="4 5">
    <name type="scientific">Lentisphaera araneosa HTCC2155</name>
    <dbReference type="NCBI Taxonomy" id="313628"/>
    <lineage>
        <taxon>Bacteria</taxon>
        <taxon>Pseudomonadati</taxon>
        <taxon>Lentisphaerota</taxon>
        <taxon>Lentisphaeria</taxon>
        <taxon>Lentisphaerales</taxon>
        <taxon>Lentisphaeraceae</taxon>
        <taxon>Lentisphaera</taxon>
    </lineage>
</organism>
<dbReference type="PANTHER" id="PTHR42991">
    <property type="entry name" value="ALDEHYDE DEHYDROGENASE"/>
    <property type="match status" value="1"/>
</dbReference>
<gene>
    <name evidence="4" type="ORF">LNTAR_24713</name>
</gene>
<proteinExistence type="inferred from homology"/>
<dbReference type="eggNOG" id="COG1012">
    <property type="taxonomic scope" value="Bacteria"/>
</dbReference>
<evidence type="ECO:0000313" key="5">
    <source>
        <dbReference type="Proteomes" id="UP000004947"/>
    </source>
</evidence>
<dbReference type="Proteomes" id="UP000004947">
    <property type="component" value="Unassembled WGS sequence"/>
</dbReference>
<evidence type="ECO:0000256" key="1">
    <source>
        <dbReference type="ARBA" id="ARBA00009986"/>
    </source>
</evidence>
<dbReference type="InterPro" id="IPR051020">
    <property type="entry name" value="ALDH-related_metabolic_enz"/>
</dbReference>
<dbReference type="SUPFAM" id="SSF53720">
    <property type="entry name" value="ALDH-like"/>
    <property type="match status" value="1"/>
</dbReference>
<dbReference type="RefSeq" id="WP_007280909.1">
    <property type="nucleotide sequence ID" value="NZ_ABCK01000033.1"/>
</dbReference>
<dbReference type="Pfam" id="PF00171">
    <property type="entry name" value="Aldedh"/>
    <property type="match status" value="1"/>
</dbReference>
<accession>A6DSV0</accession>
<dbReference type="InterPro" id="IPR015590">
    <property type="entry name" value="Aldehyde_DH_dom"/>
</dbReference>
<keyword evidence="5" id="KW-1185">Reference proteome</keyword>
<dbReference type="InterPro" id="IPR016163">
    <property type="entry name" value="Ald_DH_C"/>
</dbReference>
<reference evidence="4 5" key="1">
    <citation type="journal article" date="2010" name="J. Bacteriol.">
        <title>Genome sequence of Lentisphaera araneosa HTCC2155T, the type species of the order Lentisphaerales in the phylum Lentisphaerae.</title>
        <authorList>
            <person name="Thrash J.C."/>
            <person name="Cho J.C."/>
            <person name="Vergin K.L."/>
            <person name="Morris R.M."/>
            <person name="Giovannoni S.J."/>
        </authorList>
    </citation>
    <scope>NUCLEOTIDE SEQUENCE [LARGE SCALE GENOMIC DNA]</scope>
    <source>
        <strain evidence="4 5">HTCC2155</strain>
    </source>
</reference>
<dbReference type="InterPro" id="IPR016161">
    <property type="entry name" value="Ald_DH/histidinol_DH"/>
</dbReference>
<dbReference type="InterPro" id="IPR016162">
    <property type="entry name" value="Ald_DH_N"/>
</dbReference>
<dbReference type="STRING" id="313628.LNTAR_24713"/>
<feature type="domain" description="Aldehyde dehydrogenase" evidence="3">
    <location>
        <begin position="20"/>
        <end position="467"/>
    </location>
</feature>
<dbReference type="EMBL" id="ABCK01000033">
    <property type="protein sequence ID" value="EDM25240.1"/>
    <property type="molecule type" value="Genomic_DNA"/>
</dbReference>
<dbReference type="OrthoDB" id="9761688at2"/>
<evidence type="ECO:0000259" key="3">
    <source>
        <dbReference type="Pfam" id="PF00171"/>
    </source>
</evidence>
<keyword evidence="2" id="KW-0560">Oxidoreductase</keyword>
<comment type="similarity">
    <text evidence="1">Belongs to the aldehyde dehydrogenase family.</text>
</comment>
<evidence type="ECO:0000313" key="4">
    <source>
        <dbReference type="EMBL" id="EDM25240.1"/>
    </source>
</evidence>
<evidence type="ECO:0000256" key="2">
    <source>
        <dbReference type="ARBA" id="ARBA00023002"/>
    </source>
</evidence>
<name>A6DSV0_9BACT</name>